<dbReference type="GO" id="GO:0046677">
    <property type="term" value="P:response to antibiotic"/>
    <property type="evidence" value="ECO:0007669"/>
    <property type="project" value="UniProtKB-KW"/>
</dbReference>
<accession>A0A3M8HH72</accession>
<comment type="function">
    <text evidence="1">Abolishes the inhibitory effect of tetracyclin on protein synthesis by a non-covalent modification of the ribosomes.</text>
</comment>
<dbReference type="Gene3D" id="2.40.30.10">
    <property type="entry name" value="Translation factors"/>
    <property type="match status" value="1"/>
</dbReference>
<protein>
    <submittedName>
        <fullName evidence="7">GTP-binding protein</fullName>
    </submittedName>
</protein>
<dbReference type="Proteomes" id="UP000279909">
    <property type="component" value="Unassembled WGS sequence"/>
</dbReference>
<dbReference type="InterPro" id="IPR005517">
    <property type="entry name" value="Transl_elong_EFG/EF2_IV"/>
</dbReference>
<dbReference type="Gene3D" id="3.30.70.870">
    <property type="entry name" value="Elongation Factor G (Translational Gtpase), domain 3"/>
    <property type="match status" value="1"/>
</dbReference>
<keyword evidence="2" id="KW-0547">Nucleotide-binding</keyword>
<dbReference type="SMART" id="SM00838">
    <property type="entry name" value="EFG_C"/>
    <property type="match status" value="1"/>
</dbReference>
<gene>
    <name evidence="7" type="ORF">EC501_01890</name>
</gene>
<dbReference type="Pfam" id="PF00679">
    <property type="entry name" value="EFG_C"/>
    <property type="match status" value="1"/>
</dbReference>
<dbReference type="InterPro" id="IPR035647">
    <property type="entry name" value="EFG_III/V"/>
</dbReference>
<dbReference type="InterPro" id="IPR027417">
    <property type="entry name" value="P-loop_NTPase"/>
</dbReference>
<dbReference type="OrthoDB" id="9804431at2"/>
<dbReference type="GO" id="GO:0005525">
    <property type="term" value="F:GTP binding"/>
    <property type="evidence" value="ECO:0007669"/>
    <property type="project" value="UniProtKB-KW"/>
</dbReference>
<dbReference type="Pfam" id="PF22042">
    <property type="entry name" value="EF-G_D2"/>
    <property type="match status" value="1"/>
</dbReference>
<proteinExistence type="predicted"/>
<dbReference type="EMBL" id="RHLQ01000002">
    <property type="protein sequence ID" value="RND01384.1"/>
    <property type="molecule type" value="Genomic_DNA"/>
</dbReference>
<dbReference type="PANTHER" id="PTHR43261:SF1">
    <property type="entry name" value="RIBOSOME-RELEASING FACTOR 2, MITOCHONDRIAL"/>
    <property type="match status" value="1"/>
</dbReference>
<evidence type="ECO:0000256" key="2">
    <source>
        <dbReference type="ARBA" id="ARBA00022741"/>
    </source>
</evidence>
<reference evidence="7 8" key="1">
    <citation type="journal article" date="2014" name="Int. J. Syst. Evol. Microbiol.">
        <title>Lysinibacillus halotolerans sp. nov., isolated from saline-alkaline soil.</title>
        <authorList>
            <person name="Kong D."/>
            <person name="Wang Y."/>
            <person name="Zhao B."/>
            <person name="Li Y."/>
            <person name="Song J."/>
            <person name="Zhai Y."/>
            <person name="Zhang C."/>
            <person name="Wang H."/>
            <person name="Chen X."/>
            <person name="Zhao B."/>
            <person name="Ruan Z."/>
        </authorList>
    </citation>
    <scope>NUCLEOTIDE SEQUENCE [LARGE SCALE GENOMIC DNA]</scope>
    <source>
        <strain evidence="7 8">MCCC 1A12703</strain>
    </source>
</reference>
<dbReference type="InterPro" id="IPR005225">
    <property type="entry name" value="Small_GTP-bd"/>
</dbReference>
<dbReference type="GO" id="GO:0006412">
    <property type="term" value="P:translation"/>
    <property type="evidence" value="ECO:0007669"/>
    <property type="project" value="UniProtKB-KW"/>
</dbReference>
<name>A0A3M8HH72_9BACI</name>
<sequence>MYKTIGVLAHVDAGKTTFSEQLLYHTLSIKERGRVDHQDAFLDNHSIERKRGITIFAEQGRIHYNNDTYTLIDTPGHVDFSPEMERAIRVMDYAILIISAVDGIEGHTETVWQLLKKYEIPTFLFINKMDREGADLQAIMASIQKELTDDVLLITEKVTSDYISQDVIEWLAERDETLLEQYMEGVIEFENCFRIFCSMIQHRQAFVCMAGSALKDIGIKEFFEQFALLTKTSYHTDDPFKGLVYKIRHDEKNQRLTFLKALQGTLQVRDEFSFDDVTEKITEIRLYNGHRFETVQRVEAGEIFAIKGISRAQIGQVIGNSVVNQDEYELIPTLQAKVVYEGSEHIKEILSYFRILEAEEPTLKVVWNEKFQDINVHVMGVIQLEVLLEVIESRFGIQVQFEDPKILYMETIQQPVIGYGHFEPLKHYAEVHLKMEPAPRGSGIQFKNECHADDLSVGHQRLIEKHLFEREHHGLLTGYPITDICFTLLTGRAHQKHTEGGDFREATFRALRQGLEKADNLLLEPYYRFKMKASIDLMGRMMTDIQQGSGTFDPPIINEDQVTIIGKVPVSTFMNYSTTFATYTNGKGSLSLQFAGYDLCHNTDEVIEQIGYDKNADPEYSSSSIFCAKGKGYSVPWYEAEKAMHCLKKG</sequence>
<dbReference type="Pfam" id="PF00009">
    <property type="entry name" value="GTP_EFTU"/>
    <property type="match status" value="1"/>
</dbReference>
<dbReference type="Gene3D" id="3.30.230.10">
    <property type="match status" value="1"/>
</dbReference>
<dbReference type="InterPro" id="IPR020568">
    <property type="entry name" value="Ribosomal_Su5_D2-typ_SF"/>
</dbReference>
<dbReference type="AlphaFoldDB" id="A0A3M8HH72"/>
<comment type="caution">
    <text evidence="7">The sequence shown here is derived from an EMBL/GenBank/DDBJ whole genome shotgun (WGS) entry which is preliminary data.</text>
</comment>
<dbReference type="InterPro" id="IPR000795">
    <property type="entry name" value="T_Tr_GTP-bd_dom"/>
</dbReference>
<dbReference type="NCBIfam" id="TIGR00231">
    <property type="entry name" value="small_GTP"/>
    <property type="match status" value="1"/>
</dbReference>
<dbReference type="GO" id="GO:0032790">
    <property type="term" value="P:ribosome disassembly"/>
    <property type="evidence" value="ECO:0007669"/>
    <property type="project" value="TreeGrafter"/>
</dbReference>
<dbReference type="InterPro" id="IPR035650">
    <property type="entry name" value="Tet_C"/>
</dbReference>
<dbReference type="PANTHER" id="PTHR43261">
    <property type="entry name" value="TRANSLATION ELONGATION FACTOR G-RELATED"/>
    <property type="match status" value="1"/>
</dbReference>
<evidence type="ECO:0000256" key="4">
    <source>
        <dbReference type="ARBA" id="ARBA00023134"/>
    </source>
</evidence>
<dbReference type="Gene3D" id="3.40.50.300">
    <property type="entry name" value="P-loop containing nucleotide triphosphate hydrolases"/>
    <property type="match status" value="1"/>
</dbReference>
<dbReference type="SMART" id="SM00889">
    <property type="entry name" value="EFG_IV"/>
    <property type="match status" value="1"/>
</dbReference>
<evidence type="ECO:0000256" key="1">
    <source>
        <dbReference type="ARBA" id="ARBA00003987"/>
    </source>
</evidence>
<dbReference type="InterPro" id="IPR000640">
    <property type="entry name" value="EFG_V-like"/>
</dbReference>
<evidence type="ECO:0000256" key="5">
    <source>
        <dbReference type="ARBA" id="ARBA00023251"/>
    </source>
</evidence>
<dbReference type="Pfam" id="PF03764">
    <property type="entry name" value="EFG_IV"/>
    <property type="match status" value="1"/>
</dbReference>
<dbReference type="SUPFAM" id="SSF54211">
    <property type="entry name" value="Ribosomal protein S5 domain 2-like"/>
    <property type="match status" value="1"/>
</dbReference>
<keyword evidence="4" id="KW-0342">GTP-binding</keyword>
<evidence type="ECO:0000259" key="6">
    <source>
        <dbReference type="PROSITE" id="PS51722"/>
    </source>
</evidence>
<dbReference type="RefSeq" id="WP_122970598.1">
    <property type="nucleotide sequence ID" value="NZ_RHLQ01000002.1"/>
</dbReference>
<dbReference type="InterPro" id="IPR009000">
    <property type="entry name" value="Transl_B-barrel_sf"/>
</dbReference>
<dbReference type="PRINTS" id="PR00315">
    <property type="entry name" value="ELONGATNFCT"/>
</dbReference>
<dbReference type="CDD" id="cd03711">
    <property type="entry name" value="Tet_C"/>
    <property type="match status" value="1"/>
</dbReference>
<dbReference type="GO" id="GO:0003924">
    <property type="term" value="F:GTPase activity"/>
    <property type="evidence" value="ECO:0007669"/>
    <property type="project" value="InterPro"/>
</dbReference>
<dbReference type="Gene3D" id="3.30.70.240">
    <property type="match status" value="1"/>
</dbReference>
<dbReference type="PROSITE" id="PS51722">
    <property type="entry name" value="G_TR_2"/>
    <property type="match status" value="1"/>
</dbReference>
<dbReference type="InterPro" id="IPR053905">
    <property type="entry name" value="EF-G-like_DII"/>
</dbReference>
<keyword evidence="3" id="KW-0648">Protein biosynthesis</keyword>
<dbReference type="SUPFAM" id="SSF54980">
    <property type="entry name" value="EF-G C-terminal domain-like"/>
    <property type="match status" value="2"/>
</dbReference>
<evidence type="ECO:0000313" key="8">
    <source>
        <dbReference type="Proteomes" id="UP000279909"/>
    </source>
</evidence>
<organism evidence="7 8">
    <name type="scientific">Lysinibacillus halotolerans</name>
    <dbReference type="NCBI Taxonomy" id="1368476"/>
    <lineage>
        <taxon>Bacteria</taxon>
        <taxon>Bacillati</taxon>
        <taxon>Bacillota</taxon>
        <taxon>Bacilli</taxon>
        <taxon>Bacillales</taxon>
        <taxon>Bacillaceae</taxon>
        <taxon>Lysinibacillus</taxon>
    </lineage>
</organism>
<evidence type="ECO:0000313" key="7">
    <source>
        <dbReference type="EMBL" id="RND01384.1"/>
    </source>
</evidence>
<keyword evidence="8" id="KW-1185">Reference proteome</keyword>
<feature type="domain" description="Tr-type G" evidence="6">
    <location>
        <begin position="1"/>
        <end position="234"/>
    </location>
</feature>
<dbReference type="PRINTS" id="PR01037">
    <property type="entry name" value="TCRTETOQM"/>
</dbReference>
<dbReference type="SUPFAM" id="SSF50447">
    <property type="entry name" value="Translation proteins"/>
    <property type="match status" value="1"/>
</dbReference>
<keyword evidence="5" id="KW-0046">Antibiotic resistance</keyword>
<evidence type="ECO:0000256" key="3">
    <source>
        <dbReference type="ARBA" id="ARBA00022917"/>
    </source>
</evidence>
<dbReference type="InterPro" id="IPR014721">
    <property type="entry name" value="Ribsml_uS5_D2-typ_fold_subgr"/>
</dbReference>
<dbReference type="SUPFAM" id="SSF52540">
    <property type="entry name" value="P-loop containing nucleoside triphosphate hydrolases"/>
    <property type="match status" value="1"/>
</dbReference>